<dbReference type="EMBL" id="CADCXU010029207">
    <property type="protein sequence ID" value="CAB0015538.1"/>
    <property type="molecule type" value="Genomic_DNA"/>
</dbReference>
<evidence type="ECO:0000313" key="2">
    <source>
        <dbReference type="EMBL" id="CAB0015538.1"/>
    </source>
</evidence>
<protein>
    <submittedName>
        <fullName evidence="2">Uncharacterized protein</fullName>
    </submittedName>
</protein>
<name>A0A6H5HGK3_9HEMI</name>
<accession>A0A6H5HGK3</accession>
<keyword evidence="3" id="KW-1185">Reference proteome</keyword>
<feature type="region of interest" description="Disordered" evidence="1">
    <location>
        <begin position="33"/>
        <end position="73"/>
    </location>
</feature>
<gene>
    <name evidence="2" type="ORF">NTEN_LOCUS19878</name>
</gene>
<reference evidence="2 3" key="1">
    <citation type="submission" date="2020-02" db="EMBL/GenBank/DDBJ databases">
        <authorList>
            <person name="Ferguson B K."/>
        </authorList>
    </citation>
    <scope>NUCLEOTIDE SEQUENCE [LARGE SCALE GENOMIC DNA]</scope>
</reference>
<feature type="compositionally biased region" description="Basic and acidic residues" evidence="1">
    <location>
        <begin position="33"/>
        <end position="42"/>
    </location>
</feature>
<dbReference type="Proteomes" id="UP000479000">
    <property type="component" value="Unassembled WGS sequence"/>
</dbReference>
<evidence type="ECO:0000313" key="3">
    <source>
        <dbReference type="Proteomes" id="UP000479000"/>
    </source>
</evidence>
<evidence type="ECO:0000256" key="1">
    <source>
        <dbReference type="SAM" id="MobiDB-lite"/>
    </source>
</evidence>
<organism evidence="2 3">
    <name type="scientific">Nesidiocoris tenuis</name>
    <dbReference type="NCBI Taxonomy" id="355587"/>
    <lineage>
        <taxon>Eukaryota</taxon>
        <taxon>Metazoa</taxon>
        <taxon>Ecdysozoa</taxon>
        <taxon>Arthropoda</taxon>
        <taxon>Hexapoda</taxon>
        <taxon>Insecta</taxon>
        <taxon>Pterygota</taxon>
        <taxon>Neoptera</taxon>
        <taxon>Paraneoptera</taxon>
        <taxon>Hemiptera</taxon>
        <taxon>Heteroptera</taxon>
        <taxon>Panheteroptera</taxon>
        <taxon>Cimicomorpha</taxon>
        <taxon>Miridae</taxon>
        <taxon>Dicyphina</taxon>
        <taxon>Nesidiocoris</taxon>
    </lineage>
</organism>
<dbReference type="AlphaFoldDB" id="A0A6H5HGK3"/>
<proteinExistence type="predicted"/>
<sequence length="73" mass="8128">MSEELCKFCTGAREHRGLCRAQPPRRVRFLNVRHSEARRPRPDTPPTAQTAAPTVEDSIVESSGPAMTVPPHH</sequence>